<evidence type="ECO:0000313" key="4">
    <source>
        <dbReference type="Proteomes" id="UP000649739"/>
    </source>
</evidence>
<evidence type="ECO:0000313" key="3">
    <source>
        <dbReference type="EMBL" id="GGJ97439.1"/>
    </source>
</evidence>
<evidence type="ECO:0000256" key="2">
    <source>
        <dbReference type="ARBA" id="ARBA00022679"/>
    </source>
</evidence>
<dbReference type="PANTHER" id="PTHR12049">
    <property type="entry name" value="PROTEIN ARGININE METHYLTRANSFERASE NDUFAF7, MITOCHONDRIAL"/>
    <property type="match status" value="1"/>
</dbReference>
<dbReference type="InterPro" id="IPR029063">
    <property type="entry name" value="SAM-dependent_MTases_sf"/>
</dbReference>
<dbReference type="GO" id="GO:0035243">
    <property type="term" value="F:protein-arginine omega-N symmetric methyltransferase activity"/>
    <property type="evidence" value="ECO:0007669"/>
    <property type="project" value="TreeGrafter"/>
</dbReference>
<protein>
    <recommendedName>
        <fullName evidence="5">SAM-dependent MidA family methyltransferase</fullName>
    </recommendedName>
</protein>
<dbReference type="Pfam" id="PF02636">
    <property type="entry name" value="Methyltransf_28"/>
    <property type="match status" value="1"/>
</dbReference>
<evidence type="ECO:0000256" key="1">
    <source>
        <dbReference type="ARBA" id="ARBA00022603"/>
    </source>
</evidence>
<dbReference type="AlphaFoldDB" id="A0A8J3FAJ0"/>
<comment type="caution">
    <text evidence="3">The sequence shown here is derived from an EMBL/GenBank/DDBJ whole genome shotgun (WGS) entry which is preliminary data.</text>
</comment>
<keyword evidence="1" id="KW-0489">Methyltransferase</keyword>
<organism evidence="3 4">
    <name type="scientific">Pilimelia anulata</name>
    <dbReference type="NCBI Taxonomy" id="53371"/>
    <lineage>
        <taxon>Bacteria</taxon>
        <taxon>Bacillati</taxon>
        <taxon>Actinomycetota</taxon>
        <taxon>Actinomycetes</taxon>
        <taxon>Micromonosporales</taxon>
        <taxon>Micromonosporaceae</taxon>
        <taxon>Pilimelia</taxon>
    </lineage>
</organism>
<proteinExistence type="predicted"/>
<dbReference type="EMBL" id="BMQB01000006">
    <property type="protein sequence ID" value="GGJ97439.1"/>
    <property type="molecule type" value="Genomic_DNA"/>
</dbReference>
<evidence type="ECO:0008006" key="5">
    <source>
        <dbReference type="Google" id="ProtNLM"/>
    </source>
</evidence>
<reference evidence="3" key="1">
    <citation type="journal article" date="2014" name="Int. J. Syst. Evol. Microbiol.">
        <title>Complete genome sequence of Corynebacterium casei LMG S-19264T (=DSM 44701T), isolated from a smear-ripened cheese.</title>
        <authorList>
            <consortium name="US DOE Joint Genome Institute (JGI-PGF)"/>
            <person name="Walter F."/>
            <person name="Albersmeier A."/>
            <person name="Kalinowski J."/>
            <person name="Ruckert C."/>
        </authorList>
    </citation>
    <scope>NUCLEOTIDE SEQUENCE</scope>
    <source>
        <strain evidence="3">JCM 3090</strain>
    </source>
</reference>
<dbReference type="PANTHER" id="PTHR12049:SF7">
    <property type="entry name" value="PROTEIN ARGININE METHYLTRANSFERASE NDUFAF7, MITOCHONDRIAL"/>
    <property type="match status" value="1"/>
</dbReference>
<keyword evidence="4" id="KW-1185">Reference proteome</keyword>
<dbReference type="GO" id="GO:0032259">
    <property type="term" value="P:methylation"/>
    <property type="evidence" value="ECO:0007669"/>
    <property type="project" value="UniProtKB-KW"/>
</dbReference>
<accession>A0A8J3FAJ0</accession>
<sequence length="313" mass="32065">MERALYGPAGFFRRGAPADHFRTSAHASPLFAGALARLVATVDAALGRPDPLDLVDVGAGRGELLLALAAALPAGVRARLRAVAVEVAPRPAGLPAWLDWRAAAPDAVTGVLLATEWLDNVPLDLARAGRYVTVDAAGREGRGGPLAAADAAWCARWWPGPGPAEIGRSRDAAWAGAVARLRRGVALAVDYGHTLADRPAGGSLVGYRGGRRVPPVPDGRTDLTAHVALDSAAAAAGAPYRLVRQRDALRALGVDGGRPPLESAHRDPAAYLRALAAAGAAGELLDPGGLGGHWFLLHPRGLGDLDPLAAGPG</sequence>
<dbReference type="SUPFAM" id="SSF53335">
    <property type="entry name" value="S-adenosyl-L-methionine-dependent methyltransferases"/>
    <property type="match status" value="1"/>
</dbReference>
<dbReference type="Proteomes" id="UP000649739">
    <property type="component" value="Unassembled WGS sequence"/>
</dbReference>
<gene>
    <name evidence="3" type="ORF">GCM10010123_29340</name>
</gene>
<dbReference type="Gene3D" id="3.40.50.12710">
    <property type="match status" value="1"/>
</dbReference>
<dbReference type="InterPro" id="IPR003788">
    <property type="entry name" value="NDUFAF7"/>
</dbReference>
<dbReference type="RefSeq" id="WP_189170968.1">
    <property type="nucleotide sequence ID" value="NZ_BMQB01000006.1"/>
</dbReference>
<reference evidence="3" key="2">
    <citation type="submission" date="2020-09" db="EMBL/GenBank/DDBJ databases">
        <authorList>
            <person name="Sun Q."/>
            <person name="Ohkuma M."/>
        </authorList>
    </citation>
    <scope>NUCLEOTIDE SEQUENCE</scope>
    <source>
        <strain evidence="3">JCM 3090</strain>
    </source>
</reference>
<dbReference type="InterPro" id="IPR038375">
    <property type="entry name" value="NDUFAF7_sf"/>
</dbReference>
<keyword evidence="2" id="KW-0808">Transferase</keyword>
<name>A0A8J3FAJ0_9ACTN</name>